<dbReference type="InterPro" id="IPR004827">
    <property type="entry name" value="bZIP"/>
</dbReference>
<accession>A0A0L8I526</accession>
<dbReference type="GO" id="GO:0003677">
    <property type="term" value="F:DNA binding"/>
    <property type="evidence" value="ECO:0007669"/>
    <property type="project" value="UniProtKB-KW"/>
</dbReference>
<feature type="domain" description="BZIP" evidence="6">
    <location>
        <begin position="77"/>
        <end position="134"/>
    </location>
</feature>
<gene>
    <name evidence="7" type="ORF">OCBIM_22034233mg</name>
</gene>
<dbReference type="OrthoDB" id="10446317at2759"/>
<keyword evidence="2" id="KW-0238">DNA-binding</keyword>
<evidence type="ECO:0000259" key="6">
    <source>
        <dbReference type="PROSITE" id="PS50217"/>
    </source>
</evidence>
<feature type="coiled-coil region" evidence="4">
    <location>
        <begin position="89"/>
        <end position="116"/>
    </location>
</feature>
<sequence>MLPMQGEITMTNNTMLDMVPLEIGKDFKLPDINERSVTPDSFSENGNNGIYQSDSPQHSHNQSDDRSPFSRNLQMIRRKKNRLAAQKCREKKKERIRILEEEIKSLIKENYSLKQANYELGEKLSEQQKKLEEAQCFIRSTDRSHHLENTYQLFHNKQQQILAAPNILNKNTITDNVSFGHHRHHNSMAPNNLLANFIDCI</sequence>
<evidence type="ECO:0000256" key="1">
    <source>
        <dbReference type="ARBA" id="ARBA00023015"/>
    </source>
</evidence>
<dbReference type="PRINTS" id="PR00043">
    <property type="entry name" value="LEUZIPPRJUN"/>
</dbReference>
<dbReference type="GO" id="GO:0006357">
    <property type="term" value="P:regulation of transcription by RNA polymerase II"/>
    <property type="evidence" value="ECO:0007669"/>
    <property type="project" value="InterPro"/>
</dbReference>
<protein>
    <recommendedName>
        <fullName evidence="6">BZIP domain-containing protein</fullName>
    </recommendedName>
</protein>
<dbReference type="PROSITE" id="PS50217">
    <property type="entry name" value="BZIP"/>
    <property type="match status" value="1"/>
</dbReference>
<feature type="compositionally biased region" description="Polar residues" evidence="5">
    <location>
        <begin position="35"/>
        <end position="60"/>
    </location>
</feature>
<name>A0A0L8I526_OCTBM</name>
<dbReference type="GO" id="GO:0003700">
    <property type="term" value="F:DNA-binding transcription factor activity"/>
    <property type="evidence" value="ECO:0007669"/>
    <property type="project" value="InterPro"/>
</dbReference>
<dbReference type="AlphaFoldDB" id="A0A0L8I526"/>
<keyword evidence="1" id="KW-0805">Transcription regulation</keyword>
<dbReference type="InterPro" id="IPR000837">
    <property type="entry name" value="AP-1"/>
</dbReference>
<keyword evidence="3" id="KW-0804">Transcription</keyword>
<dbReference type="InterPro" id="IPR002112">
    <property type="entry name" value="Leuzip_Jun"/>
</dbReference>
<dbReference type="Pfam" id="PF00170">
    <property type="entry name" value="bZIP_1"/>
    <property type="match status" value="1"/>
</dbReference>
<dbReference type="Gene3D" id="1.20.5.170">
    <property type="match status" value="1"/>
</dbReference>
<dbReference type="PROSITE" id="PS00036">
    <property type="entry name" value="BZIP_BASIC"/>
    <property type="match status" value="1"/>
</dbReference>
<feature type="region of interest" description="Disordered" evidence="5">
    <location>
        <begin position="32"/>
        <end position="71"/>
    </location>
</feature>
<dbReference type="SMART" id="SM00338">
    <property type="entry name" value="BRLZ"/>
    <property type="match status" value="1"/>
</dbReference>
<evidence type="ECO:0000313" key="7">
    <source>
        <dbReference type="EMBL" id="KOF96611.1"/>
    </source>
</evidence>
<organism evidence="7">
    <name type="scientific">Octopus bimaculoides</name>
    <name type="common">California two-spotted octopus</name>
    <dbReference type="NCBI Taxonomy" id="37653"/>
    <lineage>
        <taxon>Eukaryota</taxon>
        <taxon>Metazoa</taxon>
        <taxon>Spiralia</taxon>
        <taxon>Lophotrochozoa</taxon>
        <taxon>Mollusca</taxon>
        <taxon>Cephalopoda</taxon>
        <taxon>Coleoidea</taxon>
        <taxon>Octopodiformes</taxon>
        <taxon>Octopoda</taxon>
        <taxon>Incirrata</taxon>
        <taxon>Octopodidae</taxon>
        <taxon>Octopus</taxon>
    </lineage>
</organism>
<evidence type="ECO:0000256" key="5">
    <source>
        <dbReference type="SAM" id="MobiDB-lite"/>
    </source>
</evidence>
<dbReference type="InterPro" id="IPR046347">
    <property type="entry name" value="bZIP_sf"/>
</dbReference>
<evidence type="ECO:0000256" key="2">
    <source>
        <dbReference type="ARBA" id="ARBA00023125"/>
    </source>
</evidence>
<dbReference type="EMBL" id="KQ416526">
    <property type="protein sequence ID" value="KOF96611.1"/>
    <property type="molecule type" value="Genomic_DNA"/>
</dbReference>
<dbReference type="CDD" id="cd14686">
    <property type="entry name" value="bZIP"/>
    <property type="match status" value="1"/>
</dbReference>
<keyword evidence="4" id="KW-0175">Coiled coil</keyword>
<evidence type="ECO:0000256" key="3">
    <source>
        <dbReference type="ARBA" id="ARBA00023163"/>
    </source>
</evidence>
<dbReference type="SUPFAM" id="SSF57959">
    <property type="entry name" value="Leucine zipper domain"/>
    <property type="match status" value="1"/>
</dbReference>
<proteinExistence type="predicted"/>
<reference evidence="7" key="1">
    <citation type="submission" date="2015-07" db="EMBL/GenBank/DDBJ databases">
        <title>MeaNS - Measles Nucleotide Surveillance Program.</title>
        <authorList>
            <person name="Tran T."/>
            <person name="Druce J."/>
        </authorList>
    </citation>
    <scope>NUCLEOTIDE SEQUENCE</scope>
    <source>
        <strain evidence="7">UCB-OBI-ISO-001</strain>
        <tissue evidence="7">Gonad</tissue>
    </source>
</reference>
<dbReference type="PANTHER" id="PTHR23351:SF24">
    <property type="entry name" value="ACTIVATING TRANSCRIPTION FACTOR 3-RELATED"/>
    <property type="match status" value="1"/>
</dbReference>
<evidence type="ECO:0000256" key="4">
    <source>
        <dbReference type="SAM" id="Coils"/>
    </source>
</evidence>
<dbReference type="PANTHER" id="PTHR23351">
    <property type="entry name" value="FOS TRANSCRIPTION FACTOR-RELATED"/>
    <property type="match status" value="1"/>
</dbReference>